<dbReference type="Gene3D" id="3.40.720.10">
    <property type="entry name" value="Alkaline Phosphatase, subunit A"/>
    <property type="match status" value="1"/>
</dbReference>
<comment type="similarity">
    <text evidence="4">Belongs to the BPG-independent phosphoglycerate mutase family. A-PGAM subfamily.</text>
</comment>
<sequence>MVQLKPITQLLNIKGSCIAGESTVLGVGKLAGFSPITDNKMTGNIDTNIDLKARLALEEIVDNDIVYVHVKAPDVKGHDNEPFEKVKSIELFDRMVGLIHDQLPENVYILIAADHSTPCEVGEHTGEPVPILIYGPGIRIDRNNKYNELDCAYGGLGRIKGFEFVTTLHDLMGKVKKQGN</sequence>
<keyword evidence="5" id="KW-0324">Glycolysis</keyword>
<evidence type="ECO:0000256" key="1">
    <source>
        <dbReference type="ARBA" id="ARBA00000370"/>
    </source>
</evidence>
<evidence type="ECO:0000256" key="4">
    <source>
        <dbReference type="ARBA" id="ARBA00005524"/>
    </source>
</evidence>
<comment type="caution">
    <text evidence="8">The sequence shown here is derived from an EMBL/GenBank/DDBJ whole genome shotgun (WGS) entry which is preliminary data.</text>
</comment>
<dbReference type="Proteomes" id="UP001364890">
    <property type="component" value="Unassembled WGS sequence"/>
</dbReference>
<dbReference type="Pfam" id="PF01676">
    <property type="entry name" value="Metalloenzyme"/>
    <property type="match status" value="1"/>
</dbReference>
<protein>
    <recommendedName>
        <fullName evidence="7">Metalloenzyme domain-containing protein</fullName>
    </recommendedName>
</protein>
<dbReference type="InterPro" id="IPR004456">
    <property type="entry name" value="Pglycerate_mutase_ApgM"/>
</dbReference>
<evidence type="ECO:0000256" key="6">
    <source>
        <dbReference type="ARBA" id="ARBA00023235"/>
    </source>
</evidence>
<dbReference type="PANTHER" id="PTHR31209">
    <property type="entry name" value="COFACTOR-INDEPENDENT PHOSPHOGLYCERATE MUTASE"/>
    <property type="match status" value="1"/>
</dbReference>
<evidence type="ECO:0000313" key="8">
    <source>
        <dbReference type="EMBL" id="MEI4769490.1"/>
    </source>
</evidence>
<evidence type="ECO:0000256" key="3">
    <source>
        <dbReference type="ARBA" id="ARBA00004921"/>
    </source>
</evidence>
<comment type="pathway">
    <text evidence="3">Carbohydrate degradation.</text>
</comment>
<proteinExistence type="inferred from homology"/>
<dbReference type="InterPro" id="IPR006124">
    <property type="entry name" value="Metalloenzyme"/>
</dbReference>
<evidence type="ECO:0000313" key="9">
    <source>
        <dbReference type="Proteomes" id="UP001364890"/>
    </source>
</evidence>
<accession>A0ABU8F3H1</accession>
<comment type="catalytic activity">
    <reaction evidence="1">
        <text>(2R)-2-phosphoglycerate = (2R)-3-phosphoglycerate</text>
        <dbReference type="Rhea" id="RHEA:15901"/>
        <dbReference type="ChEBI" id="CHEBI:58272"/>
        <dbReference type="ChEBI" id="CHEBI:58289"/>
        <dbReference type="EC" id="5.4.2.12"/>
    </reaction>
</comment>
<evidence type="ECO:0000256" key="5">
    <source>
        <dbReference type="ARBA" id="ARBA00023152"/>
    </source>
</evidence>
<evidence type="ECO:0000259" key="7">
    <source>
        <dbReference type="Pfam" id="PF01676"/>
    </source>
</evidence>
<dbReference type="PANTHER" id="PTHR31209:SF0">
    <property type="entry name" value="METALLOENZYME DOMAIN-CONTAINING PROTEIN"/>
    <property type="match status" value="1"/>
</dbReference>
<feature type="domain" description="Metalloenzyme" evidence="7">
    <location>
        <begin position="9"/>
        <end position="161"/>
    </location>
</feature>
<keyword evidence="9" id="KW-1185">Reference proteome</keyword>
<dbReference type="SUPFAM" id="SSF53649">
    <property type="entry name" value="Alkaline phosphatase-like"/>
    <property type="match status" value="1"/>
</dbReference>
<organism evidence="8 9">
    <name type="scientific">Psychrobacillus mangrovi</name>
    <dbReference type="NCBI Taxonomy" id="3117745"/>
    <lineage>
        <taxon>Bacteria</taxon>
        <taxon>Bacillati</taxon>
        <taxon>Bacillota</taxon>
        <taxon>Bacilli</taxon>
        <taxon>Bacillales</taxon>
        <taxon>Bacillaceae</taxon>
        <taxon>Psychrobacillus</taxon>
    </lineage>
</organism>
<evidence type="ECO:0000256" key="2">
    <source>
        <dbReference type="ARBA" id="ARBA00002315"/>
    </source>
</evidence>
<keyword evidence="6" id="KW-0413">Isomerase</keyword>
<dbReference type="EMBL" id="JBAWSY010000003">
    <property type="protein sequence ID" value="MEI4769490.1"/>
    <property type="molecule type" value="Genomic_DNA"/>
</dbReference>
<dbReference type="InterPro" id="IPR017850">
    <property type="entry name" value="Alkaline_phosphatase_core_sf"/>
</dbReference>
<reference evidence="8 9" key="1">
    <citation type="submission" date="2024-01" db="EMBL/GenBank/DDBJ databases">
        <title>Seven novel Bacillus-like species.</title>
        <authorList>
            <person name="Liu G."/>
        </authorList>
    </citation>
    <scope>NUCLEOTIDE SEQUENCE [LARGE SCALE GENOMIC DNA]</scope>
    <source>
        <strain evidence="8 9">FJAT-51614</strain>
    </source>
</reference>
<gene>
    <name evidence="8" type="ORF">WAX74_07505</name>
</gene>
<name>A0ABU8F3H1_9BACI</name>
<comment type="function">
    <text evidence="2">Catalyzes the interconversion of 2-phosphoglycerate and 3-phosphoglycerate.</text>
</comment>